<feature type="domain" description="HAMP" evidence="6">
    <location>
        <begin position="212"/>
        <end position="264"/>
    </location>
</feature>
<dbReference type="SMART" id="SM00304">
    <property type="entry name" value="HAMP"/>
    <property type="match status" value="1"/>
</dbReference>
<dbReference type="InterPro" id="IPR004089">
    <property type="entry name" value="MCPsignal_dom"/>
</dbReference>
<dbReference type="CDD" id="cd06225">
    <property type="entry name" value="HAMP"/>
    <property type="match status" value="1"/>
</dbReference>
<dbReference type="Gene3D" id="1.10.287.950">
    <property type="entry name" value="Methyl-accepting chemotaxis protein"/>
    <property type="match status" value="1"/>
</dbReference>
<protein>
    <submittedName>
        <fullName evidence="7">Methyl-accepting chemotaxis protein</fullName>
    </submittedName>
</protein>
<evidence type="ECO:0000256" key="1">
    <source>
        <dbReference type="ARBA" id="ARBA00022481"/>
    </source>
</evidence>
<dbReference type="InterPro" id="IPR004090">
    <property type="entry name" value="Chemotax_Me-accpt_rcpt"/>
</dbReference>
<evidence type="ECO:0000313" key="8">
    <source>
        <dbReference type="Proteomes" id="UP001561046"/>
    </source>
</evidence>
<dbReference type="InterPro" id="IPR051310">
    <property type="entry name" value="MCP_chemotaxis"/>
</dbReference>
<keyword evidence="4" id="KW-1133">Transmembrane helix</keyword>
<name>A0ABV3ZQX7_9BURK</name>
<dbReference type="SMART" id="SM00283">
    <property type="entry name" value="MA"/>
    <property type="match status" value="1"/>
</dbReference>
<comment type="caution">
    <text evidence="7">The sequence shown here is derived from an EMBL/GenBank/DDBJ whole genome shotgun (WGS) entry which is preliminary data.</text>
</comment>
<evidence type="ECO:0000256" key="4">
    <source>
        <dbReference type="SAM" id="Phobius"/>
    </source>
</evidence>
<proteinExistence type="inferred from homology"/>
<keyword evidence="1" id="KW-0488">Methylation</keyword>
<accession>A0ABV3ZQX7</accession>
<dbReference type="CDD" id="cd19411">
    <property type="entry name" value="MCP2201-like_sensor"/>
    <property type="match status" value="1"/>
</dbReference>
<feature type="transmembrane region" description="Helical" evidence="4">
    <location>
        <begin position="12"/>
        <end position="33"/>
    </location>
</feature>
<keyword evidence="4" id="KW-0812">Transmembrane</keyword>
<keyword evidence="4" id="KW-0472">Membrane</keyword>
<evidence type="ECO:0000259" key="5">
    <source>
        <dbReference type="PROSITE" id="PS50111"/>
    </source>
</evidence>
<organism evidence="7 8">
    <name type="scientific">Comamonas guangdongensis</name>
    <dbReference type="NCBI Taxonomy" id="510515"/>
    <lineage>
        <taxon>Bacteria</taxon>
        <taxon>Pseudomonadati</taxon>
        <taxon>Pseudomonadota</taxon>
        <taxon>Betaproteobacteria</taxon>
        <taxon>Burkholderiales</taxon>
        <taxon>Comamonadaceae</taxon>
        <taxon>Comamonas</taxon>
    </lineage>
</organism>
<dbReference type="InterPro" id="IPR047347">
    <property type="entry name" value="YvaQ-like_sensor"/>
</dbReference>
<dbReference type="SUPFAM" id="SSF58104">
    <property type="entry name" value="Methyl-accepting chemotaxis protein (MCP) signaling domain"/>
    <property type="match status" value="1"/>
</dbReference>
<evidence type="ECO:0000256" key="3">
    <source>
        <dbReference type="PROSITE-ProRule" id="PRU00284"/>
    </source>
</evidence>
<dbReference type="Pfam" id="PF00015">
    <property type="entry name" value="MCPsignal"/>
    <property type="match status" value="1"/>
</dbReference>
<keyword evidence="3" id="KW-0807">Transducer</keyword>
<dbReference type="PRINTS" id="PR00260">
    <property type="entry name" value="CHEMTRNSDUCR"/>
</dbReference>
<dbReference type="Pfam" id="PF00672">
    <property type="entry name" value="HAMP"/>
    <property type="match status" value="1"/>
</dbReference>
<dbReference type="RefSeq" id="WP_369337184.1">
    <property type="nucleotide sequence ID" value="NZ_JBFYGN010000003.1"/>
</dbReference>
<dbReference type="EMBL" id="JBFYGN010000003">
    <property type="protein sequence ID" value="MEX8191971.1"/>
    <property type="molecule type" value="Genomic_DNA"/>
</dbReference>
<keyword evidence="8" id="KW-1185">Reference proteome</keyword>
<sequence>MKLFQFTVAQKLWALVIALLAGMLLVVAGSLWYSKRVNEGILAEVVRAQNAAAQAKEWHILTQMSMDRFTAAAMSTEENLVEHQYKEMSKLIGRINTLRQAVEAQVTTDEARQRMAEVGGYRDKLFAVNKEVDEARRTREFERSQQLIEQKLSPLAQKYYEALDAYVELQERYKSEAIEEGVARRAQAYVVIVAACGLLILLGLVTAAFIMRSITQPLVQAVGLADAIAGGDLSASTRHGRDDELGQLHQSLNAMTERLRSVVGQVRSGVESVSSASGQIATGNQDLSARTEQTAANLEETAASMEELTATVTQSADTARQANQLASTAAQAAEQGGRVVEQVVQSMAQITDSSRKIADIIGVIDSIAFQTNILALNAAVEAARAGEQGRGFAVVAGEVRSLAQRSAEAAKEIKQLITTSVDNVQSGSQQVELAGKSMNEIVSSVRRVSDLIGEITASSTEQRDGIGQVNQAVSNLDQMTQQNAALVEESSAAALSMQEQARRLAKVVAVFRLGREEQAAVTQMPVPKLAPAMAQPARLRSQGQPAFVMRKAQPLAVSHSHAQGESWASF</sequence>
<evidence type="ECO:0000259" key="6">
    <source>
        <dbReference type="PROSITE" id="PS50885"/>
    </source>
</evidence>
<evidence type="ECO:0000256" key="2">
    <source>
        <dbReference type="ARBA" id="ARBA00029447"/>
    </source>
</evidence>
<dbReference type="Proteomes" id="UP001561046">
    <property type="component" value="Unassembled WGS sequence"/>
</dbReference>
<dbReference type="PROSITE" id="PS50885">
    <property type="entry name" value="HAMP"/>
    <property type="match status" value="1"/>
</dbReference>
<dbReference type="CDD" id="cd11386">
    <property type="entry name" value="MCP_signal"/>
    <property type="match status" value="1"/>
</dbReference>
<comment type="similarity">
    <text evidence="2">Belongs to the methyl-accepting chemotaxis (MCP) protein family.</text>
</comment>
<dbReference type="InterPro" id="IPR003660">
    <property type="entry name" value="HAMP_dom"/>
</dbReference>
<evidence type="ECO:0000313" key="7">
    <source>
        <dbReference type="EMBL" id="MEX8191971.1"/>
    </source>
</evidence>
<dbReference type="PROSITE" id="PS50111">
    <property type="entry name" value="CHEMOTAXIS_TRANSDUC_2"/>
    <property type="match status" value="1"/>
</dbReference>
<dbReference type="PANTHER" id="PTHR43531:SF14">
    <property type="entry name" value="METHYL-ACCEPTING CHEMOTAXIS PROTEIN I-RELATED"/>
    <property type="match status" value="1"/>
</dbReference>
<reference evidence="7 8" key="1">
    <citation type="journal article" date="2013" name="Int. J. Syst. Evol. Microbiol.">
        <title>Comamonas guangdongensis sp. nov., isolated from subterranean forest sediment, and emended description of the genus Comamonas.</title>
        <authorList>
            <person name="Zhang J."/>
            <person name="Wang Y."/>
            <person name="Zhou S."/>
            <person name="Wu C."/>
            <person name="He J."/>
            <person name="Li F."/>
        </authorList>
    </citation>
    <scope>NUCLEOTIDE SEQUENCE [LARGE SCALE GENOMIC DNA]</scope>
    <source>
        <strain evidence="7 8">CCTCC AB2011133</strain>
    </source>
</reference>
<dbReference type="PANTHER" id="PTHR43531">
    <property type="entry name" value="PROTEIN ICFG"/>
    <property type="match status" value="1"/>
</dbReference>
<feature type="domain" description="Methyl-accepting transducer" evidence="5">
    <location>
        <begin position="269"/>
        <end position="498"/>
    </location>
</feature>
<feature type="transmembrane region" description="Helical" evidence="4">
    <location>
        <begin position="188"/>
        <end position="211"/>
    </location>
</feature>
<gene>
    <name evidence="7" type="ORF">AB6724_03865</name>
</gene>